<reference evidence="2 3" key="1">
    <citation type="submission" date="2020-05" db="EMBL/GenBank/DDBJ databases">
        <title>Complete genome sequence of Deefgea sp. D17.</title>
        <authorList>
            <person name="Bae J.-W."/>
            <person name="Han J.E."/>
        </authorList>
    </citation>
    <scope>NUCLEOTIDE SEQUENCE [LARGE SCALE GENOMIC DNA]</scope>
    <source>
        <strain evidence="2 3">D17</strain>
    </source>
</reference>
<dbReference type="RefSeq" id="WP_173532094.1">
    <property type="nucleotide sequence ID" value="NZ_CP054143.1"/>
</dbReference>
<evidence type="ECO:0000313" key="2">
    <source>
        <dbReference type="EMBL" id="QKJ65584.1"/>
    </source>
</evidence>
<keyword evidence="1" id="KW-0812">Transmembrane</keyword>
<dbReference type="GO" id="GO:0005886">
    <property type="term" value="C:plasma membrane"/>
    <property type="evidence" value="ECO:0007669"/>
    <property type="project" value="TreeGrafter"/>
</dbReference>
<dbReference type="Pfam" id="PF04657">
    <property type="entry name" value="DMT_YdcZ"/>
    <property type="match status" value="1"/>
</dbReference>
<accession>A0A6M8SN34</accession>
<feature type="transmembrane region" description="Helical" evidence="1">
    <location>
        <begin position="72"/>
        <end position="91"/>
    </location>
</feature>
<protein>
    <submittedName>
        <fullName evidence="2">DMT family transporter</fullName>
    </submittedName>
</protein>
<feature type="transmembrane region" description="Helical" evidence="1">
    <location>
        <begin position="97"/>
        <end position="117"/>
    </location>
</feature>
<keyword evidence="3" id="KW-1185">Reference proteome</keyword>
<dbReference type="PANTHER" id="PTHR34821:SF2">
    <property type="entry name" value="INNER MEMBRANE PROTEIN YDCZ"/>
    <property type="match status" value="1"/>
</dbReference>
<feature type="transmembrane region" description="Helical" evidence="1">
    <location>
        <begin position="30"/>
        <end position="52"/>
    </location>
</feature>
<dbReference type="Proteomes" id="UP000504844">
    <property type="component" value="Chromosome"/>
</dbReference>
<dbReference type="EMBL" id="CP054143">
    <property type="protein sequence ID" value="QKJ65584.1"/>
    <property type="molecule type" value="Genomic_DNA"/>
</dbReference>
<organism evidence="2 3">
    <name type="scientific">Deefgea piscis</name>
    <dbReference type="NCBI Taxonomy" id="2739061"/>
    <lineage>
        <taxon>Bacteria</taxon>
        <taxon>Pseudomonadati</taxon>
        <taxon>Pseudomonadota</taxon>
        <taxon>Betaproteobacteria</taxon>
        <taxon>Neisseriales</taxon>
        <taxon>Chitinibacteraceae</taxon>
        <taxon>Deefgea</taxon>
    </lineage>
</organism>
<dbReference type="KEGG" id="dee:HQN60_01865"/>
<sequence length="156" mass="16542">MTYLYSLFALSIGLIIPLQAAINNQLKSVIGHSTLLAALVSFSVGTLALLCISLATGQKISALAQLPKAEPWMLLGGLLGAVFVFGTTLIAPKLGAATMLSLIITGQIIASMLFDRFGWFAMPMKDLSWPRLLGAALIIIGVVLVNFGNDWLNAKP</sequence>
<dbReference type="InterPro" id="IPR006750">
    <property type="entry name" value="YdcZ"/>
</dbReference>
<name>A0A6M8SN34_9NEIS</name>
<proteinExistence type="predicted"/>
<evidence type="ECO:0000256" key="1">
    <source>
        <dbReference type="SAM" id="Phobius"/>
    </source>
</evidence>
<keyword evidence="1" id="KW-0472">Membrane</keyword>
<dbReference type="AlphaFoldDB" id="A0A6M8SN34"/>
<gene>
    <name evidence="2" type="ORF">HQN60_01865</name>
</gene>
<keyword evidence="1" id="KW-1133">Transmembrane helix</keyword>
<dbReference type="PANTHER" id="PTHR34821">
    <property type="entry name" value="INNER MEMBRANE PROTEIN YDCZ"/>
    <property type="match status" value="1"/>
</dbReference>
<feature type="transmembrane region" description="Helical" evidence="1">
    <location>
        <begin position="129"/>
        <end position="148"/>
    </location>
</feature>
<evidence type="ECO:0000313" key="3">
    <source>
        <dbReference type="Proteomes" id="UP000504844"/>
    </source>
</evidence>